<accession>A0LS09</accession>
<dbReference type="eggNOG" id="ENOG5031V48">
    <property type="taxonomic scope" value="Bacteria"/>
</dbReference>
<evidence type="ECO:0000313" key="1">
    <source>
        <dbReference type="EMBL" id="ABK52219.1"/>
    </source>
</evidence>
<dbReference type="EMBL" id="CP000481">
    <property type="protein sequence ID" value="ABK52219.1"/>
    <property type="molecule type" value="Genomic_DNA"/>
</dbReference>
<gene>
    <name evidence="1" type="ordered locus">Acel_0445</name>
</gene>
<dbReference type="HOGENOM" id="CLU_986717_0_0_11"/>
<keyword evidence="2" id="KW-1185">Reference proteome</keyword>
<name>A0LS09_ACIC1</name>
<evidence type="ECO:0000313" key="2">
    <source>
        <dbReference type="Proteomes" id="UP000008221"/>
    </source>
</evidence>
<reference evidence="1 2" key="1">
    <citation type="journal article" date="2009" name="Genome Res.">
        <title>Complete genome of the cellulolytic thermophile Acidothermus cellulolyticus 11B provides insights into its ecophysiological and evolutionary adaptations.</title>
        <authorList>
            <person name="Barabote R.D."/>
            <person name="Xie G."/>
            <person name="Leu D.H."/>
            <person name="Normand P."/>
            <person name="Necsulea A."/>
            <person name="Daubin V."/>
            <person name="Medigue C."/>
            <person name="Adney W.S."/>
            <person name="Xu X.C."/>
            <person name="Lapidus A."/>
            <person name="Parales R.E."/>
            <person name="Detter C."/>
            <person name="Pujic P."/>
            <person name="Bruce D."/>
            <person name="Lavire C."/>
            <person name="Challacombe J.F."/>
            <person name="Brettin T.S."/>
            <person name="Berry A.M."/>
        </authorList>
    </citation>
    <scope>NUCLEOTIDE SEQUENCE [LARGE SCALE GENOMIC DNA]</scope>
    <source>
        <strain evidence="2">ATCC 43068 / DSM 8971 / 11B</strain>
    </source>
</reference>
<organism evidence="1 2">
    <name type="scientific">Acidothermus cellulolyticus (strain ATCC 43068 / DSM 8971 / 11B)</name>
    <dbReference type="NCBI Taxonomy" id="351607"/>
    <lineage>
        <taxon>Bacteria</taxon>
        <taxon>Bacillati</taxon>
        <taxon>Actinomycetota</taxon>
        <taxon>Actinomycetes</taxon>
        <taxon>Acidothermales</taxon>
        <taxon>Acidothermaceae</taxon>
        <taxon>Acidothermus</taxon>
    </lineage>
</organism>
<dbReference type="KEGG" id="ace:Acel_0445"/>
<dbReference type="Proteomes" id="UP000008221">
    <property type="component" value="Chromosome"/>
</dbReference>
<sequence>MGVRVSIGVETLMADVGRERETRRQDERDRDAVGRRYLAHFTESDRRFLAAARPGVAELLGRRPGVVLDLLGSEEVAAALFPRPPQPSDALAMVSPALAFAVAVHRAAEEQSGSLYVPEWVGPRQRVPVFAGPELAAFLAEPWHRLFLVELLASYARVASGSYLTRTAHGWRRRRYSELDPVQLAGLLHAVSPVEQAGVYRRLGDLALFLTGVFPDHTATRAFRPLDAQRLLRLVGESHEHADRGAVDLLQWLGPRWYRQAVAHVPFVTADARILQTMADQFVNARRILTVVADRYLFPVGNPWFPWN</sequence>
<proteinExistence type="predicted"/>
<dbReference type="AlphaFoldDB" id="A0LS09"/>
<dbReference type="InParanoid" id="A0LS09"/>
<protein>
    <submittedName>
        <fullName evidence="1">Uncharacterized protein</fullName>
    </submittedName>
</protein>